<feature type="transmembrane region" description="Helical" evidence="1">
    <location>
        <begin position="7"/>
        <end position="29"/>
    </location>
</feature>
<evidence type="ECO:0000313" key="2">
    <source>
        <dbReference type="EMBL" id="PTB48840.1"/>
    </source>
</evidence>
<keyword evidence="1" id="KW-1133">Transmembrane helix</keyword>
<dbReference type="RefSeq" id="XP_024768517.1">
    <property type="nucleotide sequence ID" value="XM_024914301.1"/>
</dbReference>
<organism evidence="2 3">
    <name type="scientific">Trichoderma harzianum CBS 226.95</name>
    <dbReference type="NCBI Taxonomy" id="983964"/>
    <lineage>
        <taxon>Eukaryota</taxon>
        <taxon>Fungi</taxon>
        <taxon>Dikarya</taxon>
        <taxon>Ascomycota</taxon>
        <taxon>Pezizomycotina</taxon>
        <taxon>Sordariomycetes</taxon>
        <taxon>Hypocreomycetidae</taxon>
        <taxon>Hypocreales</taxon>
        <taxon>Hypocreaceae</taxon>
        <taxon>Trichoderma</taxon>
    </lineage>
</organism>
<keyword evidence="3" id="KW-1185">Reference proteome</keyword>
<reference evidence="2 3" key="1">
    <citation type="submission" date="2016-07" db="EMBL/GenBank/DDBJ databases">
        <title>Multiple horizontal gene transfer events from other fungi enriched the ability of initially mycotrophic Trichoderma (Ascomycota) to feed on dead plant biomass.</title>
        <authorList>
            <consortium name="DOE Joint Genome Institute"/>
            <person name="Aerts A."/>
            <person name="Atanasova L."/>
            <person name="Chenthamara K."/>
            <person name="Zhang J."/>
            <person name="Grujic M."/>
            <person name="Henrissat B."/>
            <person name="Kuo A."/>
            <person name="Salamov A."/>
            <person name="Lipzen A."/>
            <person name="Labutti K."/>
            <person name="Barry K."/>
            <person name="Miao Y."/>
            <person name="Rahimi M.J."/>
            <person name="Shen Q."/>
            <person name="Grigoriev I.V."/>
            <person name="Kubicek C.P."/>
            <person name="Druzhinina I.S."/>
        </authorList>
    </citation>
    <scope>NUCLEOTIDE SEQUENCE [LARGE SCALE GENOMIC DNA]</scope>
    <source>
        <strain evidence="2 3">CBS 226.95</strain>
    </source>
</reference>
<proteinExistence type="predicted"/>
<accession>A0A2T3ZVJ9</accession>
<gene>
    <name evidence="2" type="ORF">M431DRAFT_321593</name>
</gene>
<sequence>MSGLQATFGVLQALCTFVVAVCELLAWVYPTVACIPVVGAIAAVVGLFVTLVIMFWVGDRKAKEPQASSREKFVESVKNGLLAGWDDPPPALVKYDISRSTDKAGQLCTISVRGTNETGHDLVLIPQEETTREASADVSDKWSRLTLSVAAGSDSPCWFSTPTFTYEANRVPSQEKTTEGKAYLETSSAVVGKLLTPNGKRDNLTTYDFAATAPAKPSTGSYAVFKPGEFFVISMVGIVNKTGESVLQLIESRPGVLGCVQKHTWKRVE</sequence>
<dbReference type="GeneID" id="36622866"/>
<name>A0A2T3ZVJ9_TRIHA</name>
<dbReference type="EMBL" id="KZ679696">
    <property type="protein sequence ID" value="PTB48840.1"/>
    <property type="molecule type" value="Genomic_DNA"/>
</dbReference>
<feature type="transmembrane region" description="Helical" evidence="1">
    <location>
        <begin position="35"/>
        <end position="57"/>
    </location>
</feature>
<dbReference type="Proteomes" id="UP000241690">
    <property type="component" value="Unassembled WGS sequence"/>
</dbReference>
<evidence type="ECO:0000256" key="1">
    <source>
        <dbReference type="SAM" id="Phobius"/>
    </source>
</evidence>
<protein>
    <submittedName>
        <fullName evidence="2">Uncharacterized protein</fullName>
    </submittedName>
</protein>
<evidence type="ECO:0000313" key="3">
    <source>
        <dbReference type="Proteomes" id="UP000241690"/>
    </source>
</evidence>
<keyword evidence="1" id="KW-0472">Membrane</keyword>
<keyword evidence="1" id="KW-0812">Transmembrane</keyword>
<dbReference type="AlphaFoldDB" id="A0A2T3ZVJ9"/>